<dbReference type="RefSeq" id="WP_175172030.1">
    <property type="nucleotide sequence ID" value="NZ_CADIJQ010000020.1"/>
</dbReference>
<dbReference type="Proteomes" id="UP000494269">
    <property type="component" value="Unassembled WGS sequence"/>
</dbReference>
<feature type="compositionally biased region" description="Low complexity" evidence="1">
    <location>
        <begin position="216"/>
        <end position="232"/>
    </location>
</feature>
<keyword evidence="2" id="KW-0472">Membrane</keyword>
<proteinExistence type="predicted"/>
<keyword evidence="2" id="KW-1133">Transmembrane helix</keyword>
<dbReference type="AlphaFoldDB" id="A0A6S7BVT4"/>
<reference evidence="3 4" key="1">
    <citation type="submission" date="2020-04" db="EMBL/GenBank/DDBJ databases">
        <authorList>
            <person name="De Canck E."/>
        </authorList>
    </citation>
    <scope>NUCLEOTIDE SEQUENCE [LARGE SCALE GENOMIC DNA]</scope>
    <source>
        <strain evidence="3 4">LMG 3441</strain>
    </source>
</reference>
<feature type="transmembrane region" description="Helical" evidence="2">
    <location>
        <begin position="52"/>
        <end position="74"/>
    </location>
</feature>
<feature type="region of interest" description="Disordered" evidence="1">
    <location>
        <begin position="214"/>
        <end position="233"/>
    </location>
</feature>
<keyword evidence="2" id="KW-0812">Transmembrane</keyword>
<dbReference type="EMBL" id="CADIJQ010000020">
    <property type="protein sequence ID" value="CAB3744320.1"/>
    <property type="molecule type" value="Genomic_DNA"/>
</dbReference>
<evidence type="ECO:0000256" key="2">
    <source>
        <dbReference type="SAM" id="Phobius"/>
    </source>
</evidence>
<evidence type="ECO:0000313" key="4">
    <source>
        <dbReference type="Proteomes" id="UP000494269"/>
    </source>
</evidence>
<keyword evidence="4" id="KW-1185">Reference proteome</keyword>
<organism evidence="3 4">
    <name type="scientific">Achromobacter kerstersii</name>
    <dbReference type="NCBI Taxonomy" id="1353890"/>
    <lineage>
        <taxon>Bacteria</taxon>
        <taxon>Pseudomonadati</taxon>
        <taxon>Pseudomonadota</taxon>
        <taxon>Betaproteobacteria</taxon>
        <taxon>Burkholderiales</taxon>
        <taxon>Alcaligenaceae</taxon>
        <taxon>Achromobacter</taxon>
    </lineage>
</organism>
<gene>
    <name evidence="3" type="ORF">LMG3441_06136</name>
</gene>
<protein>
    <submittedName>
        <fullName evidence="3">Uncharacterized protein</fullName>
    </submittedName>
</protein>
<accession>A0A6S7BVT4</accession>
<evidence type="ECO:0000313" key="3">
    <source>
        <dbReference type="EMBL" id="CAB3744320.1"/>
    </source>
</evidence>
<evidence type="ECO:0000256" key="1">
    <source>
        <dbReference type="SAM" id="MobiDB-lite"/>
    </source>
</evidence>
<name>A0A6S7BVT4_9BURK</name>
<sequence>MIPVSLPGGNFYVLMAASLACLATLLTWLAVLATTRSARLWLGGHRRVGSTLMTFLALIGAIFPYQQFSLWFAAQRDAQADADRKTTLPHATRLAGVDMPAGTVLSLTRAGELASFDRAVFPETHPAPVLGVNATQLFRYAATPKQPETLSVEIARDQAQEGWLCAHGHRLEFVMQGGQPRFSSCHLAIGNTLDKQPVPAGAWLKVDEAARGTPLDTNANANTNANTDTTATSPRWLLRTEGSDALSLHQMPLLKVDMRLDAQRRMLNFEGLLAREAILGSMTYPPGTRVLSAPPRLPGAQPGDLLFSPSRGRTARREGGEEVSAGNSVLQAPDGTVRSVLSNREAGVLDVAAMRMAP</sequence>
<feature type="transmembrane region" description="Helical" evidence="2">
    <location>
        <begin position="12"/>
        <end position="31"/>
    </location>
</feature>